<dbReference type="SMART" id="SM00490">
    <property type="entry name" value="HELICc"/>
    <property type="match status" value="1"/>
</dbReference>
<evidence type="ECO:0000256" key="3">
    <source>
        <dbReference type="ARBA" id="ARBA00022806"/>
    </source>
</evidence>
<keyword evidence="1" id="KW-0547">Nucleotide-binding</keyword>
<dbReference type="Proteomes" id="UP000039865">
    <property type="component" value="Unassembled WGS sequence"/>
</dbReference>
<evidence type="ECO:0000256" key="5">
    <source>
        <dbReference type="SAM" id="MobiDB-lite"/>
    </source>
</evidence>
<keyword evidence="2" id="KW-0378">Hydrolase</keyword>
<organism evidence="8 9">
    <name type="scientific">Stylonychia lemnae</name>
    <name type="common">Ciliate</name>
    <dbReference type="NCBI Taxonomy" id="5949"/>
    <lineage>
        <taxon>Eukaryota</taxon>
        <taxon>Sar</taxon>
        <taxon>Alveolata</taxon>
        <taxon>Ciliophora</taxon>
        <taxon>Intramacronucleata</taxon>
        <taxon>Spirotrichea</taxon>
        <taxon>Stichotrichia</taxon>
        <taxon>Sporadotrichida</taxon>
        <taxon>Oxytrichidae</taxon>
        <taxon>Stylonychinae</taxon>
        <taxon>Stylonychia</taxon>
    </lineage>
</organism>
<dbReference type="SMART" id="SM00487">
    <property type="entry name" value="DEXDc"/>
    <property type="match status" value="1"/>
</dbReference>
<dbReference type="InterPro" id="IPR044742">
    <property type="entry name" value="DEAD/DEAH_RhlB"/>
</dbReference>
<reference evidence="8 9" key="1">
    <citation type="submission" date="2014-06" db="EMBL/GenBank/DDBJ databases">
        <authorList>
            <person name="Swart Estienne"/>
        </authorList>
    </citation>
    <scope>NUCLEOTIDE SEQUENCE [LARGE SCALE GENOMIC DNA]</scope>
    <source>
        <strain evidence="8 9">130c</strain>
    </source>
</reference>
<protein>
    <submittedName>
        <fullName evidence="8">Dead-box atp-dependent rna helicase 53-like</fullName>
    </submittedName>
</protein>
<dbReference type="SUPFAM" id="SSF52540">
    <property type="entry name" value="P-loop containing nucleoside triphosphate hydrolases"/>
    <property type="match status" value="1"/>
</dbReference>
<dbReference type="PROSITE" id="PS51194">
    <property type="entry name" value="HELICASE_CTER"/>
    <property type="match status" value="1"/>
</dbReference>
<feature type="region of interest" description="Disordered" evidence="5">
    <location>
        <begin position="41"/>
        <end position="70"/>
    </location>
</feature>
<feature type="compositionally biased region" description="Low complexity" evidence="5">
    <location>
        <begin position="625"/>
        <end position="638"/>
    </location>
</feature>
<evidence type="ECO:0000259" key="7">
    <source>
        <dbReference type="PROSITE" id="PS51194"/>
    </source>
</evidence>
<accession>A0A078B676</accession>
<dbReference type="InterPro" id="IPR011545">
    <property type="entry name" value="DEAD/DEAH_box_helicase_dom"/>
</dbReference>
<dbReference type="AlphaFoldDB" id="A0A078B676"/>
<feature type="domain" description="Helicase ATP-binding" evidence="6">
    <location>
        <begin position="115"/>
        <end position="290"/>
    </location>
</feature>
<dbReference type="EMBL" id="CCKQ01017835">
    <property type="protein sequence ID" value="CDW89731.1"/>
    <property type="molecule type" value="Genomic_DNA"/>
</dbReference>
<feature type="region of interest" description="Disordered" evidence="5">
    <location>
        <begin position="625"/>
        <end position="710"/>
    </location>
</feature>
<evidence type="ECO:0000313" key="9">
    <source>
        <dbReference type="Proteomes" id="UP000039865"/>
    </source>
</evidence>
<keyword evidence="3 8" id="KW-0347">Helicase</keyword>
<dbReference type="GO" id="GO:0016787">
    <property type="term" value="F:hydrolase activity"/>
    <property type="evidence" value="ECO:0007669"/>
    <property type="project" value="UniProtKB-KW"/>
</dbReference>
<sequence length="710" mass="80963">MISIKHNLLKHLKSLANPIKVAVRTSQYSLIQRQTFNFSSYSEQSGGSRGGYSQSSRPQTNQRQGDFKPKKNVLTTFTLENIQDKVTLADLHENSRQKLIDAGIQELMPVQQATYNLFINNNEIIVKSRTGTGKTLSFLLPLEELIRRKKEEPSSRGAIHAIILEPTRELASQVQTQVEKFTRLKSVLVYGGGDRREYQMNQINRTKPDILVCTPGRLIDLLQNSGLQLSEAQYQILDEGDKMLDMGFEEDIIEIQKYLPQTARSMIFSATVPAFIQELAKKKFDNPILLDLVGNDTNQVPERIQNIGIMISDQKQRAKHIQRFIEENRDKKIIIFTETKQEARDFEKETYANFLTLHGDLEQSQRESRLNQYREKSSKKILVATDVASRGLDIDDIDVVIQLGCRHVDSFVHRSGRTGRVGKKGTNIIFFEKDEFKFILNLEDELNIKIEISSNLNNTNKQEILNGVVNDFKHKALRKKKFDQLDVINQMKQDSYHSETEENKEKVLNFLFHNYLLSHSALPTQLSFLQSDSNLQTYYARLEGAKSKESRQLSSNLRNYLDENRIRYIFDIKGETTHFMIDASTLQESDIQEIIGQATDIETEFREVHVLGEIEKGLIQKKLLNNSNSSRGGNDYGNQRSGGGYTNYGYAQNRSQSYSRDGGNRGGYDSNRSSNRSFINNRSGSGNKGGSGFGDIRGGNNRSKDDEIAF</sequence>
<gene>
    <name evidence="8" type="primary">Contig15600.g16620</name>
    <name evidence="8" type="ORF">STYLEM_18868</name>
</gene>
<dbReference type="Pfam" id="PF00271">
    <property type="entry name" value="Helicase_C"/>
    <property type="match status" value="1"/>
</dbReference>
<dbReference type="CDD" id="cd18787">
    <property type="entry name" value="SF2_C_DEAD"/>
    <property type="match status" value="1"/>
</dbReference>
<dbReference type="PANTHER" id="PTHR47959">
    <property type="entry name" value="ATP-DEPENDENT RNA HELICASE RHLE-RELATED"/>
    <property type="match status" value="1"/>
</dbReference>
<feature type="compositionally biased region" description="Polar residues" evidence="5">
    <location>
        <begin position="649"/>
        <end position="659"/>
    </location>
</feature>
<feature type="compositionally biased region" description="Low complexity" evidence="5">
    <location>
        <begin position="41"/>
        <end position="57"/>
    </location>
</feature>
<name>A0A078B676_STYLE</name>
<dbReference type="GO" id="GO:0005829">
    <property type="term" value="C:cytosol"/>
    <property type="evidence" value="ECO:0007669"/>
    <property type="project" value="TreeGrafter"/>
</dbReference>
<evidence type="ECO:0000256" key="1">
    <source>
        <dbReference type="ARBA" id="ARBA00022741"/>
    </source>
</evidence>
<dbReference type="CDD" id="cd00268">
    <property type="entry name" value="DEADc"/>
    <property type="match status" value="1"/>
</dbReference>
<dbReference type="Gene3D" id="3.40.50.300">
    <property type="entry name" value="P-loop containing nucleotide triphosphate hydrolases"/>
    <property type="match status" value="2"/>
</dbReference>
<dbReference type="GO" id="GO:0003724">
    <property type="term" value="F:RNA helicase activity"/>
    <property type="evidence" value="ECO:0007669"/>
    <property type="project" value="TreeGrafter"/>
</dbReference>
<dbReference type="InterPro" id="IPR014001">
    <property type="entry name" value="Helicase_ATP-bd"/>
</dbReference>
<keyword evidence="9" id="KW-1185">Reference proteome</keyword>
<dbReference type="PANTHER" id="PTHR47959:SF1">
    <property type="entry name" value="ATP-DEPENDENT RNA HELICASE DBPA"/>
    <property type="match status" value="1"/>
</dbReference>
<dbReference type="InterPro" id="IPR050079">
    <property type="entry name" value="DEAD_box_RNA_helicase"/>
</dbReference>
<dbReference type="GO" id="GO:0005524">
    <property type="term" value="F:ATP binding"/>
    <property type="evidence" value="ECO:0007669"/>
    <property type="project" value="UniProtKB-KW"/>
</dbReference>
<evidence type="ECO:0000256" key="2">
    <source>
        <dbReference type="ARBA" id="ARBA00022801"/>
    </source>
</evidence>
<keyword evidence="4" id="KW-0067">ATP-binding</keyword>
<dbReference type="InterPro" id="IPR001650">
    <property type="entry name" value="Helicase_C-like"/>
</dbReference>
<dbReference type="OrthoDB" id="196131at2759"/>
<evidence type="ECO:0000259" key="6">
    <source>
        <dbReference type="PROSITE" id="PS51192"/>
    </source>
</evidence>
<evidence type="ECO:0000313" key="8">
    <source>
        <dbReference type="EMBL" id="CDW89731.1"/>
    </source>
</evidence>
<feature type="domain" description="Helicase C-terminal" evidence="7">
    <location>
        <begin position="320"/>
        <end position="464"/>
    </location>
</feature>
<dbReference type="PROSITE" id="PS51192">
    <property type="entry name" value="HELICASE_ATP_BIND_1"/>
    <property type="match status" value="1"/>
</dbReference>
<feature type="compositionally biased region" description="Low complexity" evidence="5">
    <location>
        <begin position="670"/>
        <end position="685"/>
    </location>
</feature>
<dbReference type="Pfam" id="PF00270">
    <property type="entry name" value="DEAD"/>
    <property type="match status" value="1"/>
</dbReference>
<feature type="compositionally biased region" description="Gly residues" evidence="5">
    <location>
        <begin position="686"/>
        <end position="697"/>
    </location>
</feature>
<dbReference type="InterPro" id="IPR027417">
    <property type="entry name" value="P-loop_NTPase"/>
</dbReference>
<evidence type="ECO:0000256" key="4">
    <source>
        <dbReference type="ARBA" id="ARBA00022840"/>
    </source>
</evidence>
<dbReference type="InParanoid" id="A0A078B676"/>
<dbReference type="GO" id="GO:0003676">
    <property type="term" value="F:nucleic acid binding"/>
    <property type="evidence" value="ECO:0007669"/>
    <property type="project" value="InterPro"/>
</dbReference>
<proteinExistence type="predicted"/>